<feature type="coiled-coil region" evidence="1">
    <location>
        <begin position="1000"/>
        <end position="1041"/>
    </location>
</feature>
<organism evidence="3 4">
    <name type="scientific">Basidiobolus ranarum</name>
    <dbReference type="NCBI Taxonomy" id="34480"/>
    <lineage>
        <taxon>Eukaryota</taxon>
        <taxon>Fungi</taxon>
        <taxon>Fungi incertae sedis</taxon>
        <taxon>Zoopagomycota</taxon>
        <taxon>Entomophthoromycotina</taxon>
        <taxon>Basidiobolomycetes</taxon>
        <taxon>Basidiobolales</taxon>
        <taxon>Basidiobolaceae</taxon>
        <taxon>Basidiobolus</taxon>
    </lineage>
</organism>
<dbReference type="EMBL" id="JASJQH010007353">
    <property type="protein sequence ID" value="KAK9710278.1"/>
    <property type="molecule type" value="Genomic_DNA"/>
</dbReference>
<feature type="region of interest" description="Disordered" evidence="2">
    <location>
        <begin position="1"/>
        <end position="22"/>
    </location>
</feature>
<feature type="region of interest" description="Disordered" evidence="2">
    <location>
        <begin position="250"/>
        <end position="324"/>
    </location>
</feature>
<keyword evidence="4" id="KW-1185">Reference proteome</keyword>
<gene>
    <name evidence="3" type="ORF">K7432_008529</name>
</gene>
<accession>A0ABR2VZD4</accession>
<dbReference type="Proteomes" id="UP001479436">
    <property type="component" value="Unassembled WGS sequence"/>
</dbReference>
<comment type="caution">
    <text evidence="3">The sequence shown here is derived from an EMBL/GenBank/DDBJ whole genome shotgun (WGS) entry which is preliminary data.</text>
</comment>
<evidence type="ECO:0000313" key="4">
    <source>
        <dbReference type="Proteomes" id="UP001479436"/>
    </source>
</evidence>
<evidence type="ECO:0000256" key="1">
    <source>
        <dbReference type="SAM" id="Coils"/>
    </source>
</evidence>
<keyword evidence="1" id="KW-0175">Coiled coil</keyword>
<feature type="region of interest" description="Disordered" evidence="2">
    <location>
        <begin position="603"/>
        <end position="624"/>
    </location>
</feature>
<feature type="coiled-coil region" evidence="1">
    <location>
        <begin position="1186"/>
        <end position="1220"/>
    </location>
</feature>
<evidence type="ECO:0008006" key="5">
    <source>
        <dbReference type="Google" id="ProtNLM"/>
    </source>
</evidence>
<evidence type="ECO:0000313" key="3">
    <source>
        <dbReference type="EMBL" id="KAK9710278.1"/>
    </source>
</evidence>
<feature type="compositionally biased region" description="Basic and acidic residues" evidence="2">
    <location>
        <begin position="1"/>
        <end position="15"/>
    </location>
</feature>
<feature type="coiled-coil region" evidence="1">
    <location>
        <begin position="477"/>
        <end position="504"/>
    </location>
</feature>
<name>A0ABR2VZD4_9FUNG</name>
<proteinExistence type="predicted"/>
<feature type="compositionally biased region" description="Basic and acidic residues" evidence="2">
    <location>
        <begin position="267"/>
        <end position="277"/>
    </location>
</feature>
<evidence type="ECO:0000256" key="2">
    <source>
        <dbReference type="SAM" id="MobiDB-lite"/>
    </source>
</evidence>
<feature type="coiled-coil region" evidence="1">
    <location>
        <begin position="756"/>
        <end position="783"/>
    </location>
</feature>
<feature type="region of interest" description="Disordered" evidence="2">
    <location>
        <begin position="1278"/>
        <end position="1304"/>
    </location>
</feature>
<reference evidence="3 4" key="1">
    <citation type="submission" date="2023-04" db="EMBL/GenBank/DDBJ databases">
        <title>Genome of Basidiobolus ranarum AG-B5.</title>
        <authorList>
            <person name="Stajich J.E."/>
            <person name="Carter-House D."/>
            <person name="Gryganskyi A."/>
        </authorList>
    </citation>
    <scope>NUCLEOTIDE SEQUENCE [LARGE SCALE GENOMIC DNA]</scope>
    <source>
        <strain evidence="3 4">AG-B5</strain>
    </source>
</reference>
<feature type="coiled-coil region" evidence="1">
    <location>
        <begin position="359"/>
        <end position="422"/>
    </location>
</feature>
<protein>
    <recommendedName>
        <fullName evidence="5">Pericentrin/AKAP-450 centrosomal targeting domain-containing protein</fullName>
    </recommendedName>
</protein>
<sequence length="1703" mass="194621">MSGLQHEETIEKPEEALNSPISPIVETKGSTYSQVFLSVQEKVELMSLIIGRTESQEETTEKLNVKELQDVLLELQDCISQPIEQNVQCKQEEEPTLKQQSTVEELEDYSLAKAILKQRVKNIRPLLEGFDRCFGVLTLGSKNTGDLEHTRVISKGEMAENAFKSESALISANESKNPLAYSRGYLNHIETLEEEVLSKATGIKGQILSNSTISEADRSLIEDHFAIFQDNLKAYINEIVTDMKANTENLECKSHSPRPKTQTKNDTIPDRKDRQASLEDEDLERPRYESEEAEQQFSEKSQDEKFTEDQSQPNVPAPEVDSREQEFTKAIFELNQQFEAVQQQLFESQQHEILLNNSIVAIQAENEQLTRHNAEIEERYKTLELEVKSNFDHEISIYNDRISELQEQLKNTQLCLQEYESRETQFYSMAGAWNAEYKEIGHTLAIASSRERLLEALITTMLSLQDEDIQDLDVDHVVNEQSINESLNQQLDALRASLSEAKQREESLSLINHRMVTELEDEKIHLQLVVEHTERLAEKLEHANFGQSYIDSVHSKLKESELTIASFKERYSISEAKESELTLMVAKQREEIDMLADKLSKLVEEQSESQAQRDEQRSIPANSDELDQMTSLVQSLVCDLGLHIEDQELSPTFDLEGGLQNLKAEFLKTQEKLSIAEENEREHNQIVIQLNLELEKTKAVLDSAFKKVELFDSTIRDLSIQLEKSTSDDSVNSDIMSMKSELDETIESLSHAKKRETVLEQTVLKLQRELEDMQETALNATSENLRAIEPKVDAIENINAEELHRSQPDSMEFEIAEKDYYMTILELNQELSLARQVQFDYERSICLLESAIQERLTSKETVDVPQISELRQQLDDYDTLEKEYLRALYDMNVELEKKDKSLSENETRVILLEAYIQENIDLTNQKEEKISSLTAELTEAEVKEKEYLKCLFELAEEFDHAVLTLAEQQKLIYLFESSVYEKLSEIQELGISQSQEESVLRVSKDELSTMESRVNKLEATLEMLQGILEVKNLEIQNLQTDQSAWKHQLQGQTSEIKQMGIALSAHIQSMLDCGIDIDPDHAHLSSTLVREEQTASTSPNLISIIDSVTQQMETWVTERNKHLAMLETQAGTLLKESNELQKGLNDLRQNATEQEKLEILAQKKEHDLLDAVSSLQGELEIKTQLVVESSNRIHVLEESIEKLKQELQCAQRDLEVQEIEKSKIAESVMKNLENVEKMSTKVIIDRDSEERQDLAQINTTRISIPEKLEAIDISNSRSSVSSFDHDRDSAVALDDESDGNEGRKALPYSMTELTNKLAEVQAQVRIAQASRRDMDDQLQLFKNKLKVTIAQLITCDQSCESFGEFIADINNTLDDPTTQIEDVIACFDKPDVTLEIKEETRRLTFGNCESSIDTLTADPNITPDVGSNIPTTSFRDSTRGRASTFSGHSVQEICKLQSDLGLYALEIETLKSQKASYEKQCRSFQETIMVSQTREGKLGREVQELRSRLEAHKVESMNALTTLQAKYRESVAEIETKGKQQLEESERELFVAKKRIVRLKEQVSSTEKVCADAVSLTEQLETELARTWKEKRTAEKQLLESQQRCEDLGKDLRIKELELASQKQLYDSKLKDMDLKIRDKVKSFTIARRATIVNSPERRGSFYQQLRSKWTGGVIDESNPNNPRVINELEARCSNENCRARAD</sequence>